<evidence type="ECO:0000256" key="1">
    <source>
        <dbReference type="SAM" id="Phobius"/>
    </source>
</evidence>
<dbReference type="EMBL" id="CP019312">
    <property type="protein sequence ID" value="APX12852.1"/>
    <property type="molecule type" value="Genomic_DNA"/>
</dbReference>
<protein>
    <submittedName>
        <fullName evidence="2">Uncharacterized protein</fullName>
    </submittedName>
</protein>
<keyword evidence="1" id="KW-0812">Transmembrane</keyword>
<keyword evidence="3" id="KW-1185">Reference proteome</keyword>
<sequence>MAFSLATFLVVVIVPFWAPTFVKAVRGPIANAGLRFGVGALAVTAALFPIQIAFFPMGPITRLPMDLGFFWLGTAPYWASLLIIRIAQLGLREREQNDRKAQL</sequence>
<keyword evidence="1" id="KW-0472">Membrane</keyword>
<gene>
    <name evidence="2" type="ORF">BWR18_15010</name>
</gene>
<organism evidence="2 3">
    <name type="scientific">Tateyamaria omphalii</name>
    <dbReference type="NCBI Taxonomy" id="299262"/>
    <lineage>
        <taxon>Bacteria</taxon>
        <taxon>Pseudomonadati</taxon>
        <taxon>Pseudomonadota</taxon>
        <taxon>Alphaproteobacteria</taxon>
        <taxon>Rhodobacterales</taxon>
        <taxon>Roseobacteraceae</taxon>
        <taxon>Tateyamaria</taxon>
    </lineage>
</organism>
<evidence type="ECO:0000313" key="2">
    <source>
        <dbReference type="EMBL" id="APX12852.1"/>
    </source>
</evidence>
<feature type="transmembrane region" description="Helical" evidence="1">
    <location>
        <begin position="67"/>
        <end position="87"/>
    </location>
</feature>
<name>A0A1P8MXZ2_9RHOB</name>
<keyword evidence="1" id="KW-1133">Transmembrane helix</keyword>
<accession>A0A1P8MXZ2</accession>
<dbReference type="STRING" id="299262.BWR18_15010"/>
<feature type="transmembrane region" description="Helical" evidence="1">
    <location>
        <begin position="34"/>
        <end position="55"/>
    </location>
</feature>
<evidence type="ECO:0000313" key="3">
    <source>
        <dbReference type="Proteomes" id="UP000186336"/>
    </source>
</evidence>
<dbReference type="Proteomes" id="UP000186336">
    <property type="component" value="Chromosome"/>
</dbReference>
<dbReference type="KEGG" id="tom:BWR18_15010"/>
<dbReference type="AlphaFoldDB" id="A0A1P8MXZ2"/>
<reference evidence="2 3" key="1">
    <citation type="submission" date="2017-01" db="EMBL/GenBank/DDBJ databases">
        <title>Complete genome of Tateyamaria omphalii DOK1-4 isolated from seawater in Dokdo.</title>
        <authorList>
            <person name="Kim J.H."/>
            <person name="Chi W.-J."/>
        </authorList>
    </citation>
    <scope>NUCLEOTIDE SEQUENCE [LARGE SCALE GENOMIC DNA]</scope>
    <source>
        <strain evidence="2 3">DOK1-4</strain>
    </source>
</reference>
<proteinExistence type="predicted"/>
<dbReference type="RefSeq" id="WP_076629275.1">
    <property type="nucleotide sequence ID" value="NZ_CP019312.1"/>
</dbReference>